<feature type="signal peptide" evidence="2">
    <location>
        <begin position="1"/>
        <end position="24"/>
    </location>
</feature>
<evidence type="ECO:0008006" key="5">
    <source>
        <dbReference type="Google" id="ProtNLM"/>
    </source>
</evidence>
<keyword evidence="2" id="KW-0732">Signal</keyword>
<evidence type="ECO:0000313" key="3">
    <source>
        <dbReference type="EMBL" id="PHH39528.1"/>
    </source>
</evidence>
<feature type="compositionally biased region" description="Polar residues" evidence="1">
    <location>
        <begin position="31"/>
        <end position="42"/>
    </location>
</feature>
<dbReference type="AlphaFoldDB" id="A0A2C5VLD4"/>
<proteinExistence type="predicted"/>
<dbReference type="Proteomes" id="UP000222460">
    <property type="component" value="Unassembled WGS sequence"/>
</dbReference>
<feature type="compositionally biased region" description="Low complexity" evidence="1">
    <location>
        <begin position="73"/>
        <end position="88"/>
    </location>
</feature>
<name>A0A2C5VLD4_PSEPU</name>
<organism evidence="3 4">
    <name type="scientific">Pseudomonas putida</name>
    <name type="common">Arthrobacter siderocapsulatus</name>
    <dbReference type="NCBI Taxonomy" id="303"/>
    <lineage>
        <taxon>Bacteria</taxon>
        <taxon>Pseudomonadati</taxon>
        <taxon>Pseudomonadota</taxon>
        <taxon>Gammaproteobacteria</taxon>
        <taxon>Pseudomonadales</taxon>
        <taxon>Pseudomonadaceae</taxon>
        <taxon>Pseudomonas</taxon>
    </lineage>
</organism>
<protein>
    <recommendedName>
        <fullName evidence="5">Secreted protein</fullName>
    </recommendedName>
</protein>
<dbReference type="EMBL" id="PDKZ01000002">
    <property type="protein sequence ID" value="PHH39528.1"/>
    <property type="molecule type" value="Genomic_DNA"/>
</dbReference>
<accession>A0A2C5VLD4</accession>
<evidence type="ECO:0000256" key="2">
    <source>
        <dbReference type="SAM" id="SignalP"/>
    </source>
</evidence>
<sequence>MLNHKIAVFTLAALLSGSSLYAIAAGDMPTPTANDGNSQTRDPASPATHADPDANSLPEGGDGGKTDNGPVPSASKPSSAGQSSDSSSGGNGGG</sequence>
<evidence type="ECO:0000256" key="1">
    <source>
        <dbReference type="SAM" id="MobiDB-lite"/>
    </source>
</evidence>
<dbReference type="RefSeq" id="WP_096796462.1">
    <property type="nucleotide sequence ID" value="NZ_PDKZ01000002.1"/>
</dbReference>
<reference evidence="4" key="1">
    <citation type="submission" date="2017-10" db="EMBL/GenBank/DDBJ databases">
        <title>FDA dAtabase for Regulatory Grade micrObial Sequences (FDA-ARGOS): Supporting development and validation of Infectious Disease Dx tests.</title>
        <authorList>
            <person name="Goldberg B."/>
            <person name="Campos J."/>
            <person name="Tallon L."/>
            <person name="Sadzewicz L."/>
            <person name="Ott S."/>
            <person name="Zhao X."/>
            <person name="Nagaraj S."/>
            <person name="Vavikolanu K."/>
            <person name="Aluvathingal J."/>
            <person name="Nadendla S."/>
            <person name="Geyer C."/>
            <person name="Sichtig H."/>
        </authorList>
    </citation>
    <scope>NUCLEOTIDE SEQUENCE [LARGE SCALE GENOMIC DNA]</scope>
    <source>
        <strain evidence="4">FDAARGOS_376</strain>
    </source>
</reference>
<feature type="region of interest" description="Disordered" evidence="1">
    <location>
        <begin position="25"/>
        <end position="94"/>
    </location>
</feature>
<feature type="chain" id="PRO_5012248307" description="Secreted protein" evidence="2">
    <location>
        <begin position="25"/>
        <end position="94"/>
    </location>
</feature>
<gene>
    <name evidence="3" type="ORF">CRX57_04850</name>
</gene>
<evidence type="ECO:0000313" key="4">
    <source>
        <dbReference type="Proteomes" id="UP000222460"/>
    </source>
</evidence>
<comment type="caution">
    <text evidence="3">The sequence shown here is derived from an EMBL/GenBank/DDBJ whole genome shotgun (WGS) entry which is preliminary data.</text>
</comment>